<evidence type="ECO:0000259" key="4">
    <source>
        <dbReference type="PROSITE" id="PS50052"/>
    </source>
</evidence>
<keyword evidence="6" id="KW-1185">Reference proteome</keyword>
<dbReference type="eggNOG" id="KOG0707">
    <property type="taxonomic scope" value="Eukaryota"/>
</dbReference>
<dbReference type="SMART" id="SM00365">
    <property type="entry name" value="LRR_SD22"/>
    <property type="match status" value="4"/>
</dbReference>
<dbReference type="OMA" id="CNQISEM"/>
<dbReference type="PANTHER" id="PTHR23117">
    <property type="entry name" value="GUANYLATE KINASE-RELATED"/>
    <property type="match status" value="1"/>
</dbReference>
<dbReference type="Pfam" id="PF13516">
    <property type="entry name" value="LRR_6"/>
    <property type="match status" value="1"/>
</dbReference>
<dbReference type="PANTHER" id="PTHR23117:SF18">
    <property type="entry name" value="LEUCINE-RICH REPEAT AND GUANYLATE KINASE DOMAIN-CONTAINING PROTEIN"/>
    <property type="match status" value="1"/>
</dbReference>
<dbReference type="Pfam" id="PF00625">
    <property type="entry name" value="Guanylate_kin"/>
    <property type="match status" value="1"/>
</dbReference>
<dbReference type="EMBL" id="AFYH01083436">
    <property type="status" value="NOT_ANNOTATED_CDS"/>
    <property type="molecule type" value="Genomic_DNA"/>
</dbReference>
<dbReference type="EMBL" id="AFYH01083440">
    <property type="status" value="NOT_ANNOTATED_CDS"/>
    <property type="molecule type" value="Genomic_DNA"/>
</dbReference>
<dbReference type="EMBL" id="AFYH01083437">
    <property type="status" value="NOT_ANNOTATED_CDS"/>
    <property type="molecule type" value="Genomic_DNA"/>
</dbReference>
<dbReference type="EMBL" id="AFYH01083433">
    <property type="status" value="NOT_ANNOTATED_CDS"/>
    <property type="molecule type" value="Genomic_DNA"/>
</dbReference>
<evidence type="ECO:0000256" key="3">
    <source>
        <dbReference type="ARBA" id="ARBA00022737"/>
    </source>
</evidence>
<dbReference type="FunFam" id="3.30.63.10:FF:000002">
    <property type="entry name" value="Guanylate kinase 1"/>
    <property type="match status" value="1"/>
</dbReference>
<dbReference type="FunCoup" id="H3ATA8">
    <property type="interactions" value="86"/>
</dbReference>
<dbReference type="eggNOG" id="KOG0531">
    <property type="taxonomic scope" value="Eukaryota"/>
</dbReference>
<proteinExistence type="predicted"/>
<dbReference type="SMART" id="SM00369">
    <property type="entry name" value="LRR_TYP"/>
    <property type="match status" value="3"/>
</dbReference>
<dbReference type="GeneTree" id="ENSGT00940000157992"/>
<dbReference type="InterPro" id="IPR001611">
    <property type="entry name" value="Leu-rich_rpt"/>
</dbReference>
<dbReference type="PROSITE" id="PS51450">
    <property type="entry name" value="LRR"/>
    <property type="match status" value="4"/>
</dbReference>
<dbReference type="InParanoid" id="H3ATA8"/>
<dbReference type="Proteomes" id="UP000008672">
    <property type="component" value="Unassembled WGS sequence"/>
</dbReference>
<dbReference type="HOGENOM" id="CLU_019293_1_0_1"/>
<dbReference type="Gene3D" id="3.40.50.300">
    <property type="entry name" value="P-loop containing nucleotide triphosphate hydrolases"/>
    <property type="match status" value="1"/>
</dbReference>
<dbReference type="InterPro" id="IPR008145">
    <property type="entry name" value="GK/Ca_channel_bsu"/>
</dbReference>
<reference evidence="5" key="2">
    <citation type="submission" date="2025-08" db="UniProtKB">
        <authorList>
            <consortium name="Ensembl"/>
        </authorList>
    </citation>
    <scope>IDENTIFICATION</scope>
</reference>
<dbReference type="FunFam" id="3.40.50.300:FF:000828">
    <property type="entry name" value="leucine-rich repeat and guanylate kinase domain-containing protein-like"/>
    <property type="match status" value="1"/>
</dbReference>
<dbReference type="InterPro" id="IPR003591">
    <property type="entry name" value="Leu-rich_rpt_typical-subtyp"/>
</dbReference>
<dbReference type="Gene3D" id="3.80.10.10">
    <property type="entry name" value="Ribonuclease Inhibitor"/>
    <property type="match status" value="2"/>
</dbReference>
<sequence>QESFDGVLTVEAVAGCLSNMSTSATGNELVYLDLFLPGQNLTDVSILCNYVYLQKLDLSYNKITDLQASQICRHLNDGLREGRKVTLMFSFKKKYSLFYVNLSNNQMGAMKDLSAHQALTKLILDYNNISEIKGLEKCRSLTHLSLAHNKISAITGLADLPLKTVCLGGNRIERVTGLENLQALQRLDLSCNKIQSLHGLGVHDLLETVDLENNQVAEVGEIKHLDHLPLLRVLNLLRNPVQERAEYWLSVNFILQSLTELDKKQVKIKEKVAAVNKYSPPPEVIAAEDHLTHIVYSMMQSQRIFDSTLPSPDVPYPMLVLTGPRACGKRELTHKICQDFMDFFGYGVSHTTRSQYPGEEDGTDYYFVSKEKFEDLVRQGKFIQTIKYSGDYYGLSREAIESVAREGLACCVHMELEGVRSLKNTYFEPRYILLIPMDKEQYEKRLMRRGLYSRSEVNVAVARVDTYVKMNQDLPGYFDTVINVGKQNRKKLGILLFRVFFLGGSFACANSLNVYRASGCPEAAPSLQIRSFHLHQALTDEMPDSTTRNLSARVQAKLVVHKTQLEETSMQKRQLMAREALLGKTPVPCAQLFKR</sequence>
<organism evidence="5 6">
    <name type="scientific">Latimeria chalumnae</name>
    <name type="common">Coelacanth</name>
    <dbReference type="NCBI Taxonomy" id="7897"/>
    <lineage>
        <taxon>Eukaryota</taxon>
        <taxon>Metazoa</taxon>
        <taxon>Chordata</taxon>
        <taxon>Craniata</taxon>
        <taxon>Vertebrata</taxon>
        <taxon>Euteleostomi</taxon>
        <taxon>Coelacanthiformes</taxon>
        <taxon>Coelacanthidae</taxon>
        <taxon>Latimeria</taxon>
    </lineage>
</organism>
<dbReference type="PROSITE" id="PS50052">
    <property type="entry name" value="GUANYLATE_KINASE_2"/>
    <property type="match status" value="1"/>
</dbReference>
<dbReference type="STRING" id="7897.ENSLACP00000012879"/>
<dbReference type="SMART" id="SM00072">
    <property type="entry name" value="GuKc"/>
    <property type="match status" value="1"/>
</dbReference>
<dbReference type="InterPro" id="IPR027417">
    <property type="entry name" value="P-loop_NTPase"/>
</dbReference>
<evidence type="ECO:0000313" key="5">
    <source>
        <dbReference type="Ensembl" id="ENSLACP00000012879.1"/>
    </source>
</evidence>
<dbReference type="GO" id="GO:0009966">
    <property type="term" value="P:regulation of signal transduction"/>
    <property type="evidence" value="ECO:0007669"/>
    <property type="project" value="UniProtKB-ARBA"/>
</dbReference>
<dbReference type="EMBL" id="AFYH01083435">
    <property type="status" value="NOT_ANNOTATED_CDS"/>
    <property type="molecule type" value="Genomic_DNA"/>
</dbReference>
<dbReference type="GO" id="GO:0005829">
    <property type="term" value="C:cytosol"/>
    <property type="evidence" value="ECO:0007669"/>
    <property type="project" value="TreeGrafter"/>
</dbReference>
<dbReference type="EMBL" id="AFYH01083442">
    <property type="status" value="NOT_ANNOTATED_CDS"/>
    <property type="molecule type" value="Genomic_DNA"/>
</dbReference>
<reference evidence="5" key="3">
    <citation type="submission" date="2025-09" db="UniProtKB">
        <authorList>
            <consortium name="Ensembl"/>
        </authorList>
    </citation>
    <scope>IDENTIFICATION</scope>
</reference>
<dbReference type="EMBL" id="AFYH01083434">
    <property type="status" value="NOT_ANNOTATED_CDS"/>
    <property type="molecule type" value="Genomic_DNA"/>
</dbReference>
<keyword evidence="2" id="KW-0808">Transferase</keyword>
<dbReference type="GO" id="GO:0004385">
    <property type="term" value="F:GMP kinase activity"/>
    <property type="evidence" value="ECO:0007669"/>
    <property type="project" value="TreeGrafter"/>
</dbReference>
<dbReference type="InterPro" id="IPR008144">
    <property type="entry name" value="Guanylate_kin-like_dom"/>
</dbReference>
<dbReference type="Bgee" id="ENSLACG00000011339">
    <property type="expression patterns" value="Expressed in chordate pharynx"/>
</dbReference>
<accession>H3ATA8</accession>
<dbReference type="AlphaFoldDB" id="H3ATA8"/>
<protein>
    <submittedName>
        <fullName evidence="5">Leucine rich repeats and guanylate kinase domain containing</fullName>
    </submittedName>
</protein>
<dbReference type="EMBL" id="AFYH01083439">
    <property type="status" value="NOT_ANNOTATED_CDS"/>
    <property type="molecule type" value="Genomic_DNA"/>
</dbReference>
<evidence type="ECO:0000256" key="1">
    <source>
        <dbReference type="ARBA" id="ARBA00022614"/>
    </source>
</evidence>
<dbReference type="Pfam" id="PF12799">
    <property type="entry name" value="LRR_4"/>
    <property type="match status" value="1"/>
</dbReference>
<gene>
    <name evidence="5" type="primary">LRGUK</name>
</gene>
<dbReference type="CDD" id="cd00071">
    <property type="entry name" value="GMPK"/>
    <property type="match status" value="1"/>
</dbReference>
<dbReference type="SUPFAM" id="SSF52540">
    <property type="entry name" value="P-loop containing nucleoside triphosphate hydrolases"/>
    <property type="match status" value="1"/>
</dbReference>
<keyword evidence="1" id="KW-0433">Leucine-rich repeat</keyword>
<dbReference type="InterPro" id="IPR025875">
    <property type="entry name" value="Leu-rich_rpt_4"/>
</dbReference>
<evidence type="ECO:0000256" key="2">
    <source>
        <dbReference type="ARBA" id="ARBA00022679"/>
    </source>
</evidence>
<dbReference type="FunFam" id="3.80.10.10:FF:000191">
    <property type="entry name" value="Leucine rich repeats and guanylate kinase domain containing"/>
    <property type="match status" value="1"/>
</dbReference>
<dbReference type="SUPFAM" id="SSF52058">
    <property type="entry name" value="L domain-like"/>
    <property type="match status" value="1"/>
</dbReference>
<dbReference type="EMBL" id="AFYH01083441">
    <property type="status" value="NOT_ANNOTATED_CDS"/>
    <property type="molecule type" value="Genomic_DNA"/>
</dbReference>
<evidence type="ECO:0000313" key="6">
    <source>
        <dbReference type="Proteomes" id="UP000008672"/>
    </source>
</evidence>
<dbReference type="InterPro" id="IPR032675">
    <property type="entry name" value="LRR_dom_sf"/>
</dbReference>
<dbReference type="Pfam" id="PF14580">
    <property type="entry name" value="LRR_9"/>
    <property type="match status" value="1"/>
</dbReference>
<dbReference type="EMBL" id="AFYH01083438">
    <property type="status" value="NOT_ANNOTATED_CDS"/>
    <property type="molecule type" value="Genomic_DNA"/>
</dbReference>
<keyword evidence="3" id="KW-0677">Repeat</keyword>
<reference evidence="6" key="1">
    <citation type="submission" date="2011-08" db="EMBL/GenBank/DDBJ databases">
        <title>The draft genome of Latimeria chalumnae.</title>
        <authorList>
            <person name="Di Palma F."/>
            <person name="Alfoldi J."/>
            <person name="Johnson J."/>
            <person name="Berlin A."/>
            <person name="Gnerre S."/>
            <person name="Jaffe D."/>
            <person name="MacCallum I."/>
            <person name="Young S."/>
            <person name="Walker B.J."/>
            <person name="Lander E."/>
            <person name="Lindblad-Toh K."/>
        </authorList>
    </citation>
    <scope>NUCLEOTIDE SEQUENCE [LARGE SCALE GENOMIC DNA]</scope>
    <source>
        <strain evidence="6">Wild caught</strain>
    </source>
</reference>
<name>H3ATA8_LATCH</name>
<feature type="domain" description="Guanylate kinase-like" evidence="4">
    <location>
        <begin position="316"/>
        <end position="500"/>
    </location>
</feature>
<dbReference type="Ensembl" id="ENSLACT00000012973.1">
    <property type="protein sequence ID" value="ENSLACP00000012879.1"/>
    <property type="gene ID" value="ENSLACG00000011339.1"/>
</dbReference>